<name>I0HJ29_ACTM4</name>
<sequence>MAVHEIRSQAARTDSGVLLRTVDRETMRVEFRGRVMHVPVDRGLGSYGFYLPVAPTWDDESVVSSEDLELVKAAIVEIQRHWGFGVDFHVLEVD</sequence>
<protein>
    <submittedName>
        <fullName evidence="1">Uncharacterized protein</fullName>
    </submittedName>
</protein>
<gene>
    <name evidence="1" type="ordered locus">AMIS_77960</name>
</gene>
<dbReference type="HOGENOM" id="CLU_2379772_0_0_11"/>
<dbReference type="AlphaFoldDB" id="I0HJ29"/>
<evidence type="ECO:0000313" key="1">
    <source>
        <dbReference type="EMBL" id="BAL93016.1"/>
    </source>
</evidence>
<dbReference type="KEGG" id="ams:AMIS_77960"/>
<dbReference type="Proteomes" id="UP000007882">
    <property type="component" value="Chromosome"/>
</dbReference>
<dbReference type="STRING" id="512565.AMIS_77960"/>
<reference evidence="1 2" key="1">
    <citation type="submission" date="2012-02" db="EMBL/GenBank/DDBJ databases">
        <title>Complete genome sequence of Actinoplanes missouriensis 431 (= NBRC 102363).</title>
        <authorList>
            <person name="Ohnishi Y."/>
            <person name="Ishikawa J."/>
            <person name="Sekine M."/>
            <person name="Hosoyama A."/>
            <person name="Harada T."/>
            <person name="Narita H."/>
            <person name="Hata T."/>
            <person name="Konno Y."/>
            <person name="Tutikane K."/>
            <person name="Fujita N."/>
            <person name="Horinouchi S."/>
            <person name="Hayakawa M."/>
        </authorList>
    </citation>
    <scope>NUCLEOTIDE SEQUENCE [LARGE SCALE GENOMIC DNA]</scope>
    <source>
        <strain evidence="2">ATCC 14538 / DSM 43046 / CBS 188.64 / JCM 3121 / NBRC 102363 / NCIMB 12654 / NRRL B-3342 / UNCC 431</strain>
    </source>
</reference>
<accession>I0HJ29</accession>
<dbReference type="EMBL" id="AP012319">
    <property type="protein sequence ID" value="BAL93016.1"/>
    <property type="molecule type" value="Genomic_DNA"/>
</dbReference>
<proteinExistence type="predicted"/>
<dbReference type="PATRIC" id="fig|512565.3.peg.7813"/>
<dbReference type="RefSeq" id="WP_014447899.1">
    <property type="nucleotide sequence ID" value="NC_017093.1"/>
</dbReference>
<evidence type="ECO:0000313" key="2">
    <source>
        <dbReference type="Proteomes" id="UP000007882"/>
    </source>
</evidence>
<organism evidence="1 2">
    <name type="scientific">Actinoplanes missouriensis (strain ATCC 14538 / DSM 43046 / CBS 188.64 / JCM 3121 / NBRC 102363 / NCIMB 12654 / NRRL B-3342 / UNCC 431)</name>
    <dbReference type="NCBI Taxonomy" id="512565"/>
    <lineage>
        <taxon>Bacteria</taxon>
        <taxon>Bacillati</taxon>
        <taxon>Actinomycetota</taxon>
        <taxon>Actinomycetes</taxon>
        <taxon>Micromonosporales</taxon>
        <taxon>Micromonosporaceae</taxon>
        <taxon>Actinoplanes</taxon>
    </lineage>
</organism>
<keyword evidence="2" id="KW-1185">Reference proteome</keyword>
<dbReference type="OrthoDB" id="3296563at2"/>